<dbReference type="Proteomes" id="UP000281553">
    <property type="component" value="Unassembled WGS sequence"/>
</dbReference>
<keyword evidence="2" id="KW-1185">Reference proteome</keyword>
<dbReference type="EMBL" id="UYRU01065915">
    <property type="protein sequence ID" value="VDN16464.1"/>
    <property type="molecule type" value="Genomic_DNA"/>
</dbReference>
<dbReference type="AlphaFoldDB" id="A0A3P7LI24"/>
<proteinExistence type="predicted"/>
<evidence type="ECO:0000313" key="2">
    <source>
        <dbReference type="Proteomes" id="UP000281553"/>
    </source>
</evidence>
<dbReference type="OrthoDB" id="6278451at2759"/>
<accession>A0A3P7LI24</accession>
<protein>
    <submittedName>
        <fullName evidence="1">Uncharacterized protein</fullName>
    </submittedName>
</protein>
<name>A0A3P7LI24_DIBLA</name>
<sequence>MNVSFDVGLPEYSILLNSIFADFEAFLALEKGKKPAVKKTVSDGVYKRQRAGGGAQLASLNARLTASCPKVPSFCGQIVASPESAFTCRCVAVCCPVRTLSKLFTISICADTC</sequence>
<evidence type="ECO:0000313" key="1">
    <source>
        <dbReference type="EMBL" id="VDN16464.1"/>
    </source>
</evidence>
<organism evidence="1 2">
    <name type="scientific">Dibothriocephalus latus</name>
    <name type="common">Fish tapeworm</name>
    <name type="synonym">Diphyllobothrium latum</name>
    <dbReference type="NCBI Taxonomy" id="60516"/>
    <lineage>
        <taxon>Eukaryota</taxon>
        <taxon>Metazoa</taxon>
        <taxon>Spiralia</taxon>
        <taxon>Lophotrochozoa</taxon>
        <taxon>Platyhelminthes</taxon>
        <taxon>Cestoda</taxon>
        <taxon>Eucestoda</taxon>
        <taxon>Diphyllobothriidea</taxon>
        <taxon>Diphyllobothriidae</taxon>
        <taxon>Dibothriocephalus</taxon>
    </lineage>
</organism>
<gene>
    <name evidence="1" type="ORF">DILT_LOCUS12295</name>
</gene>
<reference evidence="1 2" key="1">
    <citation type="submission" date="2018-11" db="EMBL/GenBank/DDBJ databases">
        <authorList>
            <consortium name="Pathogen Informatics"/>
        </authorList>
    </citation>
    <scope>NUCLEOTIDE SEQUENCE [LARGE SCALE GENOMIC DNA]</scope>
</reference>